<evidence type="ECO:0000313" key="6">
    <source>
        <dbReference type="Proteomes" id="UP000826234"/>
    </source>
</evidence>
<dbReference type="CDD" id="cd07936">
    <property type="entry name" value="SCAN"/>
    <property type="match status" value="1"/>
</dbReference>
<evidence type="ECO:0000256" key="1">
    <source>
        <dbReference type="ARBA" id="ARBA00023242"/>
    </source>
</evidence>
<dbReference type="InterPro" id="IPR003006">
    <property type="entry name" value="Ig/MHC_CS"/>
</dbReference>
<comment type="caution">
    <text evidence="5">The sequence shown here is derived from an EMBL/GenBank/DDBJ whole genome shotgun (WGS) entry which is preliminary data.</text>
</comment>
<dbReference type="InterPro" id="IPR036179">
    <property type="entry name" value="Ig-like_dom_sf"/>
</dbReference>
<dbReference type="PANTHER" id="PTHR45935">
    <property type="entry name" value="PROTEIN ZBED8-RELATED"/>
    <property type="match status" value="1"/>
</dbReference>
<keyword evidence="6" id="KW-1185">Reference proteome</keyword>
<dbReference type="Pfam" id="PF02023">
    <property type="entry name" value="SCAN"/>
    <property type="match status" value="1"/>
</dbReference>
<dbReference type="Gene3D" id="2.60.40.10">
    <property type="entry name" value="Immunoglobulins"/>
    <property type="match status" value="1"/>
</dbReference>
<organism evidence="5 6">
    <name type="scientific">Phrynosoma platyrhinos</name>
    <name type="common">Desert horned lizard</name>
    <dbReference type="NCBI Taxonomy" id="52577"/>
    <lineage>
        <taxon>Eukaryota</taxon>
        <taxon>Metazoa</taxon>
        <taxon>Chordata</taxon>
        <taxon>Craniata</taxon>
        <taxon>Vertebrata</taxon>
        <taxon>Euteleostomi</taxon>
        <taxon>Lepidosauria</taxon>
        <taxon>Squamata</taxon>
        <taxon>Bifurcata</taxon>
        <taxon>Unidentata</taxon>
        <taxon>Episquamata</taxon>
        <taxon>Toxicofera</taxon>
        <taxon>Iguania</taxon>
        <taxon>Phrynosomatidae</taxon>
        <taxon>Phrynosomatinae</taxon>
        <taxon>Phrynosoma</taxon>
    </lineage>
</organism>
<gene>
    <name evidence="5" type="ORF">JD844_013970</name>
</gene>
<evidence type="ECO:0000259" key="3">
    <source>
        <dbReference type="PROSITE" id="PS50804"/>
    </source>
</evidence>
<dbReference type="InterPro" id="IPR003309">
    <property type="entry name" value="SCAN_dom"/>
</dbReference>
<feature type="region of interest" description="Disordered" evidence="2">
    <location>
        <begin position="1"/>
        <end position="20"/>
    </location>
</feature>
<dbReference type="SUPFAM" id="SSF47353">
    <property type="entry name" value="Retrovirus capsid dimerization domain-like"/>
    <property type="match status" value="1"/>
</dbReference>
<reference evidence="5 6" key="1">
    <citation type="journal article" date="2022" name="Gigascience">
        <title>A chromosome-level genome assembly and annotation of the desert horned lizard, Phrynosoma platyrhinos, provides insight into chromosomal rearrangements among reptiles.</title>
        <authorList>
            <person name="Koochekian N."/>
            <person name="Ascanio A."/>
            <person name="Farleigh K."/>
            <person name="Card D.C."/>
            <person name="Schield D.R."/>
            <person name="Castoe T.A."/>
            <person name="Jezkova T."/>
        </authorList>
    </citation>
    <scope>NUCLEOTIDE SEQUENCE [LARGE SCALE GENOMIC DNA]</scope>
    <source>
        <strain evidence="5">NK-2021</strain>
    </source>
</reference>
<keyword evidence="1" id="KW-0539">Nucleus</keyword>
<dbReference type="PROSITE" id="PS00290">
    <property type="entry name" value="IG_MHC"/>
    <property type="match status" value="1"/>
</dbReference>
<dbReference type="PANTHER" id="PTHR45935:SF15">
    <property type="entry name" value="SCAN BOX DOMAIN-CONTAINING PROTEIN"/>
    <property type="match status" value="1"/>
</dbReference>
<dbReference type="EMBL" id="JAIPUX010000439">
    <property type="protein sequence ID" value="KAH0630680.1"/>
    <property type="molecule type" value="Genomic_DNA"/>
</dbReference>
<evidence type="ECO:0000313" key="5">
    <source>
        <dbReference type="EMBL" id="KAH0630680.1"/>
    </source>
</evidence>
<feature type="domain" description="SCAN box" evidence="3">
    <location>
        <begin position="38"/>
        <end position="116"/>
    </location>
</feature>
<evidence type="ECO:0000256" key="2">
    <source>
        <dbReference type="SAM" id="MobiDB-lite"/>
    </source>
</evidence>
<dbReference type="InterPro" id="IPR050916">
    <property type="entry name" value="SCAN-C2H2_zinc_finger"/>
</dbReference>
<name>A0ABQ7TMM0_PHRPL</name>
<evidence type="ECO:0008006" key="7">
    <source>
        <dbReference type="Google" id="ProtNLM"/>
    </source>
</evidence>
<dbReference type="InterPro" id="IPR038269">
    <property type="entry name" value="SCAN_sf"/>
</dbReference>
<accession>A0ABQ7TMM0</accession>
<proteinExistence type="predicted"/>
<feature type="domain" description="Ig-like" evidence="4">
    <location>
        <begin position="168"/>
        <end position="257"/>
    </location>
</feature>
<dbReference type="SMART" id="SM00431">
    <property type="entry name" value="SCAN"/>
    <property type="match status" value="1"/>
</dbReference>
<dbReference type="InterPro" id="IPR013783">
    <property type="entry name" value="Ig-like_fold"/>
</dbReference>
<dbReference type="Proteomes" id="UP000826234">
    <property type="component" value="Unassembled WGS sequence"/>
</dbReference>
<dbReference type="SMART" id="SM00407">
    <property type="entry name" value="IGc1"/>
    <property type="match status" value="1"/>
</dbReference>
<dbReference type="PROSITE" id="PS50804">
    <property type="entry name" value="SCAN_BOX"/>
    <property type="match status" value="1"/>
</dbReference>
<dbReference type="Pfam" id="PF07654">
    <property type="entry name" value="C1-set"/>
    <property type="match status" value="1"/>
</dbReference>
<evidence type="ECO:0000259" key="4">
    <source>
        <dbReference type="PROSITE" id="PS50835"/>
    </source>
</evidence>
<protein>
    <recommendedName>
        <fullName evidence="7">MHC class I antigen</fullName>
    </recommendedName>
</protein>
<dbReference type="PROSITE" id="PS50835">
    <property type="entry name" value="IG_LIKE"/>
    <property type="match status" value="1"/>
</dbReference>
<dbReference type="SUPFAM" id="SSF48726">
    <property type="entry name" value="Immunoglobulin"/>
    <property type="match status" value="1"/>
</dbReference>
<dbReference type="InterPro" id="IPR007110">
    <property type="entry name" value="Ig-like_dom"/>
</dbReference>
<sequence>MEKPKASDLGRGQSSQGSWERTVGQTLLRDAASTEIQRRSFREFCYRDEEGPRGICTRLHRLCRQWLEPDRRTKAQMLDLVLLEQFLAVLPAEMGDWVRECGAETSAQAVALAEGFLLSQGEHRDQVKDEATADFPVTEKTLPNVTQKPLFRWIVQEGDTGATLPEPPAVKVLLRKMDLESPETLVCQIHGFYPKEIDASWMKDGVNMEQETFRAGVLPNSDGTYHTWLSIIIDPKERDGFWCHVEHDGLPTPLDVAWEAPSGKSSGGKKRLEERLAKAQEVASLDLTSGHHFG</sequence>
<dbReference type="Gene3D" id="1.10.4020.10">
    <property type="entry name" value="DNA breaking-rejoining enzymes"/>
    <property type="match status" value="1"/>
</dbReference>
<dbReference type="InterPro" id="IPR003597">
    <property type="entry name" value="Ig_C1-set"/>
</dbReference>